<dbReference type="EMBL" id="RJKX01000014">
    <property type="protein sequence ID" value="ROP90964.1"/>
    <property type="molecule type" value="Genomic_DNA"/>
</dbReference>
<dbReference type="NCBIfam" id="TIGR00573">
    <property type="entry name" value="dnaq"/>
    <property type="match status" value="1"/>
</dbReference>
<comment type="subunit">
    <text evidence="15 20">DNA polymerase III contains a core (composed of alpha, epsilon and theta chains) that associates with a tau subunit. This core dimerizes to form the POLIII' complex. PolIII' associates with the gamma complex (composed of gamma, delta, delta', psi and chi chains) and with the beta chain to form the complete DNA polymerase III complex.</text>
</comment>
<dbReference type="Pfam" id="PF00929">
    <property type="entry name" value="RNase_T"/>
    <property type="match status" value="1"/>
</dbReference>
<feature type="binding site" evidence="18">
    <location>
        <position position="7"/>
    </location>
    <ligand>
        <name>substrate</name>
    </ligand>
</feature>
<dbReference type="EC" id="2.7.7.7" evidence="2 20"/>
<evidence type="ECO:0000256" key="11">
    <source>
        <dbReference type="ARBA" id="ARBA00022842"/>
    </source>
</evidence>
<evidence type="ECO:0000256" key="2">
    <source>
        <dbReference type="ARBA" id="ARBA00012417"/>
    </source>
</evidence>
<feature type="binding site" evidence="19">
    <location>
        <position position="9"/>
    </location>
    <ligand>
        <name>a divalent metal cation</name>
        <dbReference type="ChEBI" id="CHEBI:60240"/>
        <label>1</label>
        <note>catalytic</note>
    </ligand>
</feature>
<dbReference type="RefSeq" id="WP_123690496.1">
    <property type="nucleotide sequence ID" value="NZ_AP019700.1"/>
</dbReference>
<keyword evidence="6 20" id="KW-0235">DNA replication</keyword>
<evidence type="ECO:0000256" key="8">
    <source>
        <dbReference type="ARBA" id="ARBA00022723"/>
    </source>
</evidence>
<evidence type="ECO:0000256" key="7">
    <source>
        <dbReference type="ARBA" id="ARBA00022722"/>
    </source>
</evidence>
<evidence type="ECO:0000256" key="10">
    <source>
        <dbReference type="ARBA" id="ARBA00022839"/>
    </source>
</evidence>
<dbReference type="GO" id="GO:0045004">
    <property type="term" value="P:DNA replication proofreading"/>
    <property type="evidence" value="ECO:0007669"/>
    <property type="project" value="TreeGrafter"/>
</dbReference>
<evidence type="ECO:0000256" key="12">
    <source>
        <dbReference type="ARBA" id="ARBA00022932"/>
    </source>
</evidence>
<feature type="domain" description="Exonuclease" evidence="21">
    <location>
        <begin position="2"/>
        <end position="172"/>
    </location>
</feature>
<keyword evidence="9 20" id="KW-0378">Hydrolase</keyword>
<comment type="function">
    <text evidence="14 20">DNA polymerase III is a complex, multichain enzyme responsible for most of the replicative synthesis in bacteria. The epsilon subunit contain the editing function and is a proofreading 3'-5' exonuclease.</text>
</comment>
<keyword evidence="7 20" id="KW-0540">Nuclease</keyword>
<dbReference type="AlphaFoldDB" id="A0A3N1LIH1"/>
<feature type="binding site" evidence="18">
    <location>
        <position position="52"/>
    </location>
    <ligand>
        <name>substrate</name>
    </ligand>
</feature>
<dbReference type="NCBIfam" id="NF004316">
    <property type="entry name" value="PRK05711.1"/>
    <property type="match status" value="1"/>
</dbReference>
<dbReference type="GO" id="GO:0046872">
    <property type="term" value="F:metal ion binding"/>
    <property type="evidence" value="ECO:0007669"/>
    <property type="project" value="UniProtKB-KW"/>
</dbReference>
<keyword evidence="4 20" id="KW-0808">Transferase</keyword>
<dbReference type="GO" id="GO:0003677">
    <property type="term" value="F:DNA binding"/>
    <property type="evidence" value="ECO:0007669"/>
    <property type="project" value="InterPro"/>
</dbReference>
<organism evidence="22 23">
    <name type="scientific">Stella humosa</name>
    <dbReference type="NCBI Taxonomy" id="94"/>
    <lineage>
        <taxon>Bacteria</taxon>
        <taxon>Pseudomonadati</taxon>
        <taxon>Pseudomonadota</taxon>
        <taxon>Alphaproteobacteria</taxon>
        <taxon>Rhodospirillales</taxon>
        <taxon>Stellaceae</taxon>
        <taxon>Stella</taxon>
    </lineage>
</organism>
<dbReference type="GO" id="GO:0005829">
    <property type="term" value="C:cytosol"/>
    <property type="evidence" value="ECO:0007669"/>
    <property type="project" value="TreeGrafter"/>
</dbReference>
<feature type="active site" description="Proton acceptor" evidence="17">
    <location>
        <position position="150"/>
    </location>
</feature>
<evidence type="ECO:0000256" key="4">
    <source>
        <dbReference type="ARBA" id="ARBA00022679"/>
    </source>
</evidence>
<evidence type="ECO:0000256" key="14">
    <source>
        <dbReference type="ARBA" id="ARBA00025483"/>
    </source>
</evidence>
<keyword evidence="13 19" id="KW-0464">Manganese</keyword>
<evidence type="ECO:0000259" key="21">
    <source>
        <dbReference type="SMART" id="SM00479"/>
    </source>
</evidence>
<name>A0A3N1LIH1_9PROT</name>
<dbReference type="InterPro" id="IPR012337">
    <property type="entry name" value="RNaseH-like_sf"/>
</dbReference>
<keyword evidence="5 20" id="KW-0548">Nucleotidyltransferase</keyword>
<feature type="binding site" evidence="18">
    <location>
        <position position="57"/>
    </location>
    <ligand>
        <name>substrate</name>
    </ligand>
</feature>
<evidence type="ECO:0000256" key="19">
    <source>
        <dbReference type="PIRSR" id="PIRSR606309-3"/>
    </source>
</evidence>
<reference evidence="22 23" key="1">
    <citation type="submission" date="2018-11" db="EMBL/GenBank/DDBJ databases">
        <title>Genomic Encyclopedia of Type Strains, Phase IV (KMG-IV): sequencing the most valuable type-strain genomes for metagenomic binning, comparative biology and taxonomic classification.</title>
        <authorList>
            <person name="Goeker M."/>
        </authorList>
    </citation>
    <scope>NUCLEOTIDE SEQUENCE [LARGE SCALE GENOMIC DNA]</scope>
    <source>
        <strain evidence="22 23">DSM 5900</strain>
    </source>
</reference>
<feature type="binding site" evidence="19">
    <location>
        <position position="7"/>
    </location>
    <ligand>
        <name>a divalent metal cation</name>
        <dbReference type="ChEBI" id="CHEBI:60240"/>
        <label>1</label>
        <note>catalytic</note>
    </ligand>
</feature>
<dbReference type="SUPFAM" id="SSF53098">
    <property type="entry name" value="Ribonuclease H-like"/>
    <property type="match status" value="1"/>
</dbReference>
<dbReference type="InterPro" id="IPR006054">
    <property type="entry name" value="DnaQ"/>
</dbReference>
<evidence type="ECO:0000313" key="23">
    <source>
        <dbReference type="Proteomes" id="UP000278222"/>
    </source>
</evidence>
<evidence type="ECO:0000256" key="15">
    <source>
        <dbReference type="ARBA" id="ARBA00026073"/>
    </source>
</evidence>
<dbReference type="NCBIfam" id="TIGR01406">
    <property type="entry name" value="dnaQ_proteo"/>
    <property type="match status" value="1"/>
</dbReference>
<dbReference type="CDD" id="cd06131">
    <property type="entry name" value="DNA_pol_III_epsilon_Ecoli_like"/>
    <property type="match status" value="1"/>
</dbReference>
<dbReference type="PANTHER" id="PTHR30231:SF41">
    <property type="entry name" value="DNA POLYMERASE III SUBUNIT EPSILON"/>
    <property type="match status" value="1"/>
</dbReference>
<evidence type="ECO:0000256" key="1">
    <source>
        <dbReference type="ARBA" id="ARBA00001936"/>
    </source>
</evidence>
<evidence type="ECO:0000256" key="9">
    <source>
        <dbReference type="ARBA" id="ARBA00022801"/>
    </source>
</evidence>
<comment type="cofactor">
    <cofactor evidence="19">
        <name>Mg(2+)</name>
        <dbReference type="ChEBI" id="CHEBI:18420"/>
    </cofactor>
    <cofactor evidence="19">
        <name>Mn(2+)</name>
        <dbReference type="ChEBI" id="CHEBI:29035"/>
    </cofactor>
    <text evidence="19">Binds 2 divalent metal cations. Magnesium or manganese.</text>
</comment>
<dbReference type="OrthoDB" id="9804290at2"/>
<gene>
    <name evidence="20" type="primary">dnaQ</name>
    <name evidence="22" type="ORF">EDC65_2824</name>
</gene>
<evidence type="ECO:0000256" key="16">
    <source>
        <dbReference type="ARBA" id="ARBA00049244"/>
    </source>
</evidence>
<keyword evidence="11 19" id="KW-0460">Magnesium</keyword>
<protein>
    <recommendedName>
        <fullName evidence="3 20">DNA polymerase III subunit epsilon</fullName>
        <ecNumber evidence="2 20">2.7.7.7</ecNumber>
    </recommendedName>
</protein>
<dbReference type="GO" id="GO:0003887">
    <property type="term" value="F:DNA-directed DNA polymerase activity"/>
    <property type="evidence" value="ECO:0007669"/>
    <property type="project" value="UniProtKB-KW"/>
</dbReference>
<evidence type="ECO:0000256" key="18">
    <source>
        <dbReference type="PIRSR" id="PIRSR606309-2"/>
    </source>
</evidence>
<dbReference type="FunFam" id="3.30.420.10:FF:000012">
    <property type="entry name" value="DNA polymerase III subunit epsilon"/>
    <property type="match status" value="1"/>
</dbReference>
<keyword evidence="8 19" id="KW-0479">Metal-binding</keyword>
<comment type="catalytic activity">
    <reaction evidence="16 20">
        <text>DNA(n) + a 2'-deoxyribonucleoside 5'-triphosphate = DNA(n+1) + diphosphate</text>
        <dbReference type="Rhea" id="RHEA:22508"/>
        <dbReference type="Rhea" id="RHEA-COMP:17339"/>
        <dbReference type="Rhea" id="RHEA-COMP:17340"/>
        <dbReference type="ChEBI" id="CHEBI:33019"/>
        <dbReference type="ChEBI" id="CHEBI:61560"/>
        <dbReference type="ChEBI" id="CHEBI:173112"/>
        <dbReference type="EC" id="2.7.7.7"/>
    </reaction>
</comment>
<evidence type="ECO:0000256" key="17">
    <source>
        <dbReference type="PIRSR" id="PIRSR606309-1"/>
    </source>
</evidence>
<evidence type="ECO:0000256" key="13">
    <source>
        <dbReference type="ARBA" id="ARBA00023211"/>
    </source>
</evidence>
<dbReference type="Proteomes" id="UP000278222">
    <property type="component" value="Unassembled WGS sequence"/>
</dbReference>
<accession>A0A3N1LIH1</accession>
<dbReference type="PANTHER" id="PTHR30231">
    <property type="entry name" value="DNA POLYMERASE III SUBUNIT EPSILON"/>
    <property type="match status" value="1"/>
</dbReference>
<evidence type="ECO:0000256" key="6">
    <source>
        <dbReference type="ARBA" id="ARBA00022705"/>
    </source>
</evidence>
<evidence type="ECO:0000256" key="5">
    <source>
        <dbReference type="ARBA" id="ARBA00022695"/>
    </source>
</evidence>
<comment type="caution">
    <text evidence="22">The sequence shown here is derived from an EMBL/GenBank/DDBJ whole genome shotgun (WGS) entry which is preliminary data.</text>
</comment>
<proteinExistence type="predicted"/>
<dbReference type="InterPro" id="IPR036397">
    <property type="entry name" value="RNaseH_sf"/>
</dbReference>
<dbReference type="InterPro" id="IPR006309">
    <property type="entry name" value="DnaQ_proteo"/>
</dbReference>
<feature type="binding site" evidence="19">
    <location>
        <position position="155"/>
    </location>
    <ligand>
        <name>a divalent metal cation</name>
        <dbReference type="ChEBI" id="CHEBI:60240"/>
        <label>1</label>
        <note>catalytic</note>
    </ligand>
</feature>
<keyword evidence="23" id="KW-1185">Reference proteome</keyword>
<evidence type="ECO:0000256" key="20">
    <source>
        <dbReference type="RuleBase" id="RU364087"/>
    </source>
</evidence>
<feature type="binding site" evidence="18">
    <location>
        <position position="9"/>
    </location>
    <ligand>
        <name>substrate</name>
    </ligand>
</feature>
<sequence>MREIVVDTETTGLDPRDGHRLIEVACLELQNGVRSGVEYVSRINPERLVDPEAYAVHGISDADLVGAPVFAEMVADFLAFIGDDPLVIHNAEFDLRFINSELARTGHAAIPSTRAVDTLTMARRRFPGSPASLDALCRRFGIDTSARVKHGARLDAELLADVYLELTGGRQKGLSLTAETAVVVERRTAVVRVPRAPRPHAPTPAEAAAHAALVARIKGAIWLR</sequence>
<dbReference type="SMART" id="SM00479">
    <property type="entry name" value="EXOIII"/>
    <property type="match status" value="1"/>
</dbReference>
<keyword evidence="10 20" id="KW-0269">Exonuclease</keyword>
<evidence type="ECO:0000256" key="3">
    <source>
        <dbReference type="ARBA" id="ARBA00020352"/>
    </source>
</evidence>
<dbReference type="GO" id="GO:0008408">
    <property type="term" value="F:3'-5' exonuclease activity"/>
    <property type="evidence" value="ECO:0007669"/>
    <property type="project" value="TreeGrafter"/>
</dbReference>
<dbReference type="InterPro" id="IPR013520">
    <property type="entry name" value="Ribonucl_H"/>
</dbReference>
<evidence type="ECO:0000313" key="22">
    <source>
        <dbReference type="EMBL" id="ROP90964.1"/>
    </source>
</evidence>
<comment type="cofactor">
    <cofactor evidence="1 20">
        <name>Mn(2+)</name>
        <dbReference type="ChEBI" id="CHEBI:29035"/>
    </cofactor>
</comment>
<keyword evidence="12 20" id="KW-0239">DNA-directed DNA polymerase</keyword>
<dbReference type="Gene3D" id="3.30.420.10">
    <property type="entry name" value="Ribonuclease H-like superfamily/Ribonuclease H"/>
    <property type="match status" value="1"/>
</dbReference>
<feature type="binding site" evidence="18">
    <location>
        <position position="155"/>
    </location>
    <ligand>
        <name>substrate</name>
    </ligand>
</feature>